<feature type="compositionally biased region" description="Acidic residues" evidence="1">
    <location>
        <begin position="711"/>
        <end position="721"/>
    </location>
</feature>
<evidence type="ECO:0000256" key="1">
    <source>
        <dbReference type="SAM" id="MobiDB-lite"/>
    </source>
</evidence>
<feature type="region of interest" description="Disordered" evidence="1">
    <location>
        <begin position="248"/>
        <end position="271"/>
    </location>
</feature>
<feature type="domain" description="Azaphilone pigments biosynthesis cluster protein L N-terminal" evidence="2">
    <location>
        <begin position="2"/>
        <end position="181"/>
    </location>
</feature>
<evidence type="ECO:0000259" key="2">
    <source>
        <dbReference type="Pfam" id="PF17111"/>
    </source>
</evidence>
<dbReference type="InterPro" id="IPR031348">
    <property type="entry name" value="PigL_N"/>
</dbReference>
<dbReference type="Pfam" id="PF17111">
    <property type="entry name" value="PigL_N"/>
    <property type="match status" value="1"/>
</dbReference>
<accession>A0ABQ9NHQ5</accession>
<dbReference type="Proteomes" id="UP001172684">
    <property type="component" value="Unassembled WGS sequence"/>
</dbReference>
<sequence>MADPVSIVASAAGIAAAGVQLSLSLYQITETVIHAPKEIGEIATEISLLATILERLGTVLEEGEDVYKPRLVSDTKSILSKFDSVQKEVQKLVSKSRKLKRLWWMFQSGKVKGLMSKIEALKSAMNLVLWTLQMATEQKKLDAHQDKVQPLEKDKPKRLRKVVESLLRANRQTVVKLQEEARGVRVSDMQYGYAAPGTAGPVQLIGGKPLDDTATWLYRLVFAPETLSKAPQWTARSISNVVTRKAVEGDANRNEAEEPPRRSPNLLPPPLDSRWELDTSLIDELLKNWTYLNPEEIQATASCPSEGEFEPGITSARTNDGSGGDNSASESDDDYPYGYGRPNGSYPPAMGGYPYWPGGPQPPGLPQSSPYIYPGNSAYQPSSLPQTSLAADLYRQPKAGETWFFGSKAVHVNFFHDDIENLVATSFMLREAGMRRERKHLLDMAPRTVAADIVPKPGLEAEPATQGSNYEGASALKKKKKTRLATFVRKAVPEIPTSPLPVALPPMEAYHSDDSPWTSPKKPRKSEKRAQVSGDDIAEDNAVSESTWLLPKRNQKKKNTAVSGDPPLDDLAPPRLLPPPTEKAEPYHAKEHPWCKWCSQDTKSEDDIAVINTKVEIMDDDNIMTTYDETSRKWRIQYKRNGEGNEKARKYRAIQSKDVVILAEDCSEAEREPVQFSSTEPGTDSLRTRSQSRDKTYQATENDRKSRAVVVEDDIEVEEMS</sequence>
<feature type="compositionally biased region" description="Polar residues" evidence="1">
    <location>
        <begin position="315"/>
        <end position="329"/>
    </location>
</feature>
<evidence type="ECO:0000313" key="3">
    <source>
        <dbReference type="EMBL" id="KAJ9657748.1"/>
    </source>
</evidence>
<keyword evidence="4" id="KW-1185">Reference proteome</keyword>
<protein>
    <recommendedName>
        <fullName evidence="2">Azaphilone pigments biosynthesis cluster protein L N-terminal domain-containing protein</fullName>
    </recommendedName>
</protein>
<dbReference type="EMBL" id="JAPDRL010000096">
    <property type="protein sequence ID" value="KAJ9657748.1"/>
    <property type="molecule type" value="Genomic_DNA"/>
</dbReference>
<reference evidence="3" key="1">
    <citation type="submission" date="2022-10" db="EMBL/GenBank/DDBJ databases">
        <title>Culturing micro-colonial fungi from biological soil crusts in the Mojave desert and describing Neophaeococcomyces mojavensis, and introducing the new genera and species Taxawa tesnikishii.</title>
        <authorList>
            <person name="Kurbessoian T."/>
            <person name="Stajich J.E."/>
        </authorList>
    </citation>
    <scope>NUCLEOTIDE SEQUENCE</scope>
    <source>
        <strain evidence="3">TK_1</strain>
    </source>
</reference>
<gene>
    <name evidence="3" type="ORF">H2201_008061</name>
</gene>
<feature type="region of interest" description="Disordered" evidence="1">
    <location>
        <begin position="301"/>
        <end position="343"/>
    </location>
</feature>
<dbReference type="InterPro" id="IPR039327">
    <property type="entry name" value="CON7-like"/>
</dbReference>
<dbReference type="PANTHER" id="PTHR36167">
    <property type="entry name" value="C2H2 FINGER DOMAIN TRANSCRIPTION FACTOR (EUROFUNG)-RELATED"/>
    <property type="match status" value="1"/>
</dbReference>
<name>A0ABQ9NHQ5_9PEZI</name>
<feature type="compositionally biased region" description="Basic and acidic residues" evidence="1">
    <location>
        <begin position="248"/>
        <end position="261"/>
    </location>
</feature>
<feature type="region of interest" description="Disordered" evidence="1">
    <location>
        <begin position="669"/>
        <end position="721"/>
    </location>
</feature>
<dbReference type="PANTHER" id="PTHR36167:SF3">
    <property type="entry name" value="C2H2 FINGER DOMAIN TRANSCRIPTION FACTOR (EUROFUNG)-RELATED"/>
    <property type="match status" value="1"/>
</dbReference>
<feature type="region of interest" description="Disordered" evidence="1">
    <location>
        <begin position="496"/>
        <end position="590"/>
    </location>
</feature>
<feature type="compositionally biased region" description="Basic and acidic residues" evidence="1">
    <location>
        <begin position="691"/>
        <end position="706"/>
    </location>
</feature>
<feature type="compositionally biased region" description="Low complexity" evidence="1">
    <location>
        <begin position="565"/>
        <end position="574"/>
    </location>
</feature>
<evidence type="ECO:0000313" key="4">
    <source>
        <dbReference type="Proteomes" id="UP001172684"/>
    </source>
</evidence>
<organism evidence="3 4">
    <name type="scientific">Coniosporium apollinis</name>
    <dbReference type="NCBI Taxonomy" id="61459"/>
    <lineage>
        <taxon>Eukaryota</taxon>
        <taxon>Fungi</taxon>
        <taxon>Dikarya</taxon>
        <taxon>Ascomycota</taxon>
        <taxon>Pezizomycotina</taxon>
        <taxon>Dothideomycetes</taxon>
        <taxon>Dothideomycetes incertae sedis</taxon>
        <taxon>Coniosporium</taxon>
    </lineage>
</organism>
<comment type="caution">
    <text evidence="3">The sequence shown here is derived from an EMBL/GenBank/DDBJ whole genome shotgun (WGS) entry which is preliminary data.</text>
</comment>
<proteinExistence type="predicted"/>